<dbReference type="Proteomes" id="UP000230002">
    <property type="component" value="Unassembled WGS sequence"/>
</dbReference>
<dbReference type="AlphaFoldDB" id="A0A2G8RWH4"/>
<evidence type="ECO:0000313" key="2">
    <source>
        <dbReference type="EMBL" id="PIL25862.1"/>
    </source>
</evidence>
<proteinExistence type="predicted"/>
<keyword evidence="3" id="KW-1185">Reference proteome</keyword>
<evidence type="ECO:0000313" key="3">
    <source>
        <dbReference type="Proteomes" id="UP000230002"/>
    </source>
</evidence>
<sequence>MAAAVFLHNAIFAADPPSPPAATAATLGAGAHRAPNRRAHHAHDRRLSSVSSITLQTSTSDHSHPTESLIHPDHLGSSESSVYLDLLARQPTHPGSLTHPPDRTSGLTLQGDAVSPRERKERHEKEVRRRLRRLRLVQRVLWVIIEFLTPRHVLHPAALNTRSFVNARAAYHFTTGLGGQCDNSPAWGFWLAGSLVRLIFTAGVLTTYHAVSYKYMVTRRPSRRRHTPSIFRHSEASFRSQFTTITSSRSFRPMTMTSTSTVPVSSPTAVDGPGQTSPPRNLSGTMVDLLEPHSLRTHSRITAGDLSPSGPSKTMRRASAQGFKNVMTAPQDTAFRTASPSSSEGADTDEDWEDRYGRPVPRMVGGYASLPLNGSPPPKEDGVGPHQWDPISDSDLNEIASRFRSLVEQVTRDTNDATPQAHRENDRYEFPVSYDRDRDRDDAHFVLGRAIHRMPTIESLGSHEVISLASTGKGGFSRNSTRSNTLSTADAPASRSASRANSLDAAVSLSVSGDGLAAWSTGTLAETGELSQSPVSTNGTAVYFGSRSTTTSYHTARSAGVHTDELEES</sequence>
<feature type="compositionally biased region" description="Polar residues" evidence="1">
    <location>
        <begin position="274"/>
        <end position="284"/>
    </location>
</feature>
<gene>
    <name evidence="2" type="ORF">GSI_11615</name>
</gene>
<protein>
    <submittedName>
        <fullName evidence="2">Uncharacterized protein</fullName>
    </submittedName>
</protein>
<evidence type="ECO:0000256" key="1">
    <source>
        <dbReference type="SAM" id="MobiDB-lite"/>
    </source>
</evidence>
<feature type="compositionally biased region" description="Low complexity" evidence="1">
    <location>
        <begin position="477"/>
        <end position="497"/>
    </location>
</feature>
<feature type="compositionally biased region" description="Polar residues" evidence="1">
    <location>
        <begin position="329"/>
        <end position="345"/>
    </location>
</feature>
<feature type="region of interest" description="Disordered" evidence="1">
    <location>
        <begin position="91"/>
        <end position="121"/>
    </location>
</feature>
<dbReference type="EMBL" id="AYKW01000045">
    <property type="protein sequence ID" value="PIL25862.1"/>
    <property type="molecule type" value="Genomic_DNA"/>
</dbReference>
<feature type="region of interest" description="Disordered" evidence="1">
    <location>
        <begin position="255"/>
        <end position="316"/>
    </location>
</feature>
<name>A0A2G8RWH4_9APHY</name>
<feature type="region of interest" description="Disordered" evidence="1">
    <location>
        <begin position="470"/>
        <end position="497"/>
    </location>
</feature>
<feature type="region of interest" description="Disordered" evidence="1">
    <location>
        <begin position="13"/>
        <end position="68"/>
    </location>
</feature>
<feature type="compositionally biased region" description="Polar residues" evidence="1">
    <location>
        <begin position="48"/>
        <end position="60"/>
    </location>
</feature>
<organism evidence="2 3">
    <name type="scientific">Ganoderma sinense ZZ0214-1</name>
    <dbReference type="NCBI Taxonomy" id="1077348"/>
    <lineage>
        <taxon>Eukaryota</taxon>
        <taxon>Fungi</taxon>
        <taxon>Dikarya</taxon>
        <taxon>Basidiomycota</taxon>
        <taxon>Agaricomycotina</taxon>
        <taxon>Agaricomycetes</taxon>
        <taxon>Polyporales</taxon>
        <taxon>Polyporaceae</taxon>
        <taxon>Ganoderma</taxon>
    </lineage>
</organism>
<reference evidence="2 3" key="1">
    <citation type="journal article" date="2015" name="Sci. Rep.">
        <title>Chromosome-level genome map provides insights into diverse defense mechanisms in the medicinal fungus Ganoderma sinense.</title>
        <authorList>
            <person name="Zhu Y."/>
            <person name="Xu J."/>
            <person name="Sun C."/>
            <person name="Zhou S."/>
            <person name="Xu H."/>
            <person name="Nelson D.R."/>
            <person name="Qian J."/>
            <person name="Song J."/>
            <person name="Luo H."/>
            <person name="Xiang L."/>
            <person name="Li Y."/>
            <person name="Xu Z."/>
            <person name="Ji A."/>
            <person name="Wang L."/>
            <person name="Lu S."/>
            <person name="Hayward A."/>
            <person name="Sun W."/>
            <person name="Li X."/>
            <person name="Schwartz D.C."/>
            <person name="Wang Y."/>
            <person name="Chen S."/>
        </authorList>
    </citation>
    <scope>NUCLEOTIDE SEQUENCE [LARGE SCALE GENOMIC DNA]</scope>
    <source>
        <strain evidence="2 3">ZZ0214-1</strain>
    </source>
</reference>
<feature type="region of interest" description="Disordered" evidence="1">
    <location>
        <begin position="411"/>
        <end position="435"/>
    </location>
</feature>
<accession>A0A2G8RWH4</accession>
<dbReference type="OrthoDB" id="3222669at2759"/>
<feature type="compositionally biased region" description="Low complexity" evidence="1">
    <location>
        <begin position="13"/>
        <end position="33"/>
    </location>
</feature>
<feature type="compositionally biased region" description="Low complexity" evidence="1">
    <location>
        <begin position="255"/>
        <end position="268"/>
    </location>
</feature>
<feature type="region of interest" description="Disordered" evidence="1">
    <location>
        <begin position="329"/>
        <end position="354"/>
    </location>
</feature>
<comment type="caution">
    <text evidence="2">The sequence shown here is derived from an EMBL/GenBank/DDBJ whole genome shotgun (WGS) entry which is preliminary data.</text>
</comment>
<dbReference type="STRING" id="1077348.A0A2G8RWH4"/>
<feature type="compositionally biased region" description="Basic residues" evidence="1">
    <location>
        <begin position="34"/>
        <end position="44"/>
    </location>
</feature>